<protein>
    <submittedName>
        <fullName evidence="2">DUF222 domain-containing protein</fullName>
    </submittedName>
</protein>
<sequence length="291" mass="31313">MERVCDRMLPMVVILDTSTEAALPAGAAVFDECEPGPEVSRWLVDDEFVAVSEAVPAARVSVVAAIRAELAQLSVVDEHGAAGLAIDQLSGQIASCQRLMSQARALQAGLVEELVSRPELAPAPSSADYRSVTSESCAALELTAPLALTSGQAEYLVAESVQLVRDFPATHAALAQDEIDERRARVILAELGRQDRDVAEAVEAAIIGQRAGELNARQLRRRIKVLVHRLAPQQAEERRARAEADRRVRVCPAEDGMAWVEALMRAEDAAALEAVLDAGAKGSEAARRRRR</sequence>
<organism evidence="2 3">
    <name type="scientific">Jiangella aurantiaca</name>
    <dbReference type="NCBI Taxonomy" id="2530373"/>
    <lineage>
        <taxon>Bacteria</taxon>
        <taxon>Bacillati</taxon>
        <taxon>Actinomycetota</taxon>
        <taxon>Actinomycetes</taxon>
        <taxon>Jiangellales</taxon>
        <taxon>Jiangellaceae</taxon>
        <taxon>Jiangella</taxon>
    </lineage>
</organism>
<evidence type="ECO:0000313" key="2">
    <source>
        <dbReference type="EMBL" id="TDD65638.1"/>
    </source>
</evidence>
<dbReference type="Pfam" id="PF02720">
    <property type="entry name" value="DUF222"/>
    <property type="match status" value="1"/>
</dbReference>
<proteinExistence type="predicted"/>
<keyword evidence="3" id="KW-1185">Reference proteome</keyword>
<dbReference type="EMBL" id="SMLB01000049">
    <property type="protein sequence ID" value="TDD65638.1"/>
    <property type="molecule type" value="Genomic_DNA"/>
</dbReference>
<dbReference type="AlphaFoldDB" id="A0A4R5A1C2"/>
<dbReference type="OrthoDB" id="3261064at2"/>
<feature type="domain" description="DUF222" evidence="1">
    <location>
        <begin position="96"/>
        <end position="282"/>
    </location>
</feature>
<gene>
    <name evidence="2" type="ORF">E1262_24725</name>
</gene>
<evidence type="ECO:0000313" key="3">
    <source>
        <dbReference type="Proteomes" id="UP000295217"/>
    </source>
</evidence>
<reference evidence="2 3" key="1">
    <citation type="submission" date="2019-02" db="EMBL/GenBank/DDBJ databases">
        <title>Draft genome sequences of novel Actinobacteria.</title>
        <authorList>
            <person name="Sahin N."/>
            <person name="Ay H."/>
            <person name="Saygin H."/>
        </authorList>
    </citation>
    <scope>NUCLEOTIDE SEQUENCE [LARGE SCALE GENOMIC DNA]</scope>
    <source>
        <strain evidence="2 3">8K307</strain>
    </source>
</reference>
<dbReference type="Proteomes" id="UP000295217">
    <property type="component" value="Unassembled WGS sequence"/>
</dbReference>
<evidence type="ECO:0000259" key="1">
    <source>
        <dbReference type="Pfam" id="PF02720"/>
    </source>
</evidence>
<accession>A0A4R5A1C2</accession>
<comment type="caution">
    <text evidence="2">The sequence shown here is derived from an EMBL/GenBank/DDBJ whole genome shotgun (WGS) entry which is preliminary data.</text>
</comment>
<name>A0A4R5A1C2_9ACTN</name>
<dbReference type="InterPro" id="IPR003870">
    <property type="entry name" value="DUF222"/>
</dbReference>